<evidence type="ECO:0000313" key="13">
    <source>
        <dbReference type="Proteomes" id="UP000316330"/>
    </source>
</evidence>
<evidence type="ECO:0000256" key="8">
    <source>
        <dbReference type="ARBA" id="ARBA00049164"/>
    </source>
</evidence>
<dbReference type="InterPro" id="IPR013149">
    <property type="entry name" value="ADH-like_C"/>
</dbReference>
<dbReference type="InterPro" id="IPR036291">
    <property type="entry name" value="NAD(P)-bd_dom_sf"/>
</dbReference>
<sequence>MKSVVMRDIGGPDCLVVQDVPKPKPSLGEVLVKVTATGICYHDLLDRAGKLHGPQAGSILGHEVAGEVVELGQQVSGLQIGQPVVLFHRMFCNQCQYCLRGRQDLCRNSGILGSNRPGGYGEYVCVPSRNVIPVPANILPEAAALAVCPIGTSVRAVVTVANVHPGDTVLITGASGGLGLHQIQVAKSRGARVIGITSSASKEEIIRSVGADEVVISTDLKFSAEVWRLTGKQGVQAVLENVVSSTFGESLRCLAPNGIAVVLGNTEMKKVELDPGLVISRRLRIEGSGNPTLQDVQRALHLISSGQVKPIIDRIVPFSCAAEAHSILEQRGVSGRIVMKGWREH</sequence>
<organism evidence="12 13">
    <name type="scientific">Cohnella terricola</name>
    <dbReference type="NCBI Taxonomy" id="1289167"/>
    <lineage>
        <taxon>Bacteria</taxon>
        <taxon>Bacillati</taxon>
        <taxon>Bacillota</taxon>
        <taxon>Bacilli</taxon>
        <taxon>Bacillales</taxon>
        <taxon>Paenibacillaceae</taxon>
        <taxon>Cohnella</taxon>
    </lineage>
</organism>
<evidence type="ECO:0000256" key="10">
    <source>
        <dbReference type="RuleBase" id="RU361277"/>
    </source>
</evidence>
<evidence type="ECO:0000256" key="5">
    <source>
        <dbReference type="ARBA" id="ARBA00022723"/>
    </source>
</evidence>
<dbReference type="PANTHER" id="PTHR42940:SF8">
    <property type="entry name" value="VACUOLAR PROTEIN SORTING-ASSOCIATED PROTEIN 11"/>
    <property type="match status" value="1"/>
</dbReference>
<dbReference type="EC" id="1.1.1.1" evidence="3"/>
<dbReference type="SUPFAM" id="SSF51735">
    <property type="entry name" value="NAD(P)-binding Rossmann-fold domains"/>
    <property type="match status" value="1"/>
</dbReference>
<dbReference type="Pfam" id="PF08240">
    <property type="entry name" value="ADH_N"/>
    <property type="match status" value="1"/>
</dbReference>
<reference evidence="12 13" key="1">
    <citation type="submission" date="2019-07" db="EMBL/GenBank/DDBJ databases">
        <authorList>
            <person name="Kim J."/>
        </authorList>
    </citation>
    <scope>NUCLEOTIDE SEQUENCE [LARGE SCALE GENOMIC DNA]</scope>
    <source>
        <strain evidence="12 13">G13</strain>
    </source>
</reference>
<dbReference type="Gene3D" id="3.90.180.10">
    <property type="entry name" value="Medium-chain alcohol dehydrogenases, catalytic domain"/>
    <property type="match status" value="1"/>
</dbReference>
<evidence type="ECO:0000256" key="9">
    <source>
        <dbReference type="ARBA" id="ARBA00049243"/>
    </source>
</evidence>
<dbReference type="PROSITE" id="PS01162">
    <property type="entry name" value="QOR_ZETA_CRYSTAL"/>
    <property type="match status" value="1"/>
</dbReference>
<evidence type="ECO:0000256" key="2">
    <source>
        <dbReference type="ARBA" id="ARBA00008072"/>
    </source>
</evidence>
<dbReference type="Proteomes" id="UP000316330">
    <property type="component" value="Unassembled WGS sequence"/>
</dbReference>
<keyword evidence="6 10" id="KW-0862">Zinc</keyword>
<dbReference type="GO" id="GO:0004022">
    <property type="term" value="F:alcohol dehydrogenase (NAD+) activity"/>
    <property type="evidence" value="ECO:0007669"/>
    <property type="project" value="UniProtKB-EC"/>
</dbReference>
<name>A0A559J4L4_9BACL</name>
<comment type="catalytic activity">
    <reaction evidence="9">
        <text>a primary alcohol + NAD(+) = an aldehyde + NADH + H(+)</text>
        <dbReference type="Rhea" id="RHEA:10736"/>
        <dbReference type="ChEBI" id="CHEBI:15378"/>
        <dbReference type="ChEBI" id="CHEBI:15734"/>
        <dbReference type="ChEBI" id="CHEBI:17478"/>
        <dbReference type="ChEBI" id="CHEBI:57540"/>
        <dbReference type="ChEBI" id="CHEBI:57945"/>
        <dbReference type="EC" id="1.1.1.1"/>
    </reaction>
</comment>
<keyword evidence="13" id="KW-1185">Reference proteome</keyword>
<keyword evidence="5 10" id="KW-0479">Metal-binding</keyword>
<dbReference type="InterPro" id="IPR002364">
    <property type="entry name" value="Quin_OxRdtase/zeta-crystal_CS"/>
</dbReference>
<dbReference type="EMBL" id="VNJJ01000029">
    <property type="protein sequence ID" value="TVX94802.1"/>
    <property type="molecule type" value="Genomic_DNA"/>
</dbReference>
<comment type="caution">
    <text evidence="12">The sequence shown here is derived from an EMBL/GenBank/DDBJ whole genome shotgun (WGS) entry which is preliminary data.</text>
</comment>
<comment type="cofactor">
    <cofactor evidence="1 10">
        <name>Zn(2+)</name>
        <dbReference type="ChEBI" id="CHEBI:29105"/>
    </cofactor>
</comment>
<gene>
    <name evidence="12" type="ORF">FPZ45_24740</name>
</gene>
<dbReference type="Pfam" id="PF00107">
    <property type="entry name" value="ADH_zinc_N"/>
    <property type="match status" value="1"/>
</dbReference>
<dbReference type="AlphaFoldDB" id="A0A559J4L4"/>
<evidence type="ECO:0000256" key="1">
    <source>
        <dbReference type="ARBA" id="ARBA00001947"/>
    </source>
</evidence>
<protein>
    <recommendedName>
        <fullName evidence="4">Alcohol dehydrogenase</fullName>
        <ecNumber evidence="3">1.1.1.1</ecNumber>
    </recommendedName>
</protein>
<dbReference type="InterPro" id="IPR002328">
    <property type="entry name" value="ADH_Zn_CS"/>
</dbReference>
<dbReference type="InterPro" id="IPR011032">
    <property type="entry name" value="GroES-like_sf"/>
</dbReference>
<evidence type="ECO:0000256" key="3">
    <source>
        <dbReference type="ARBA" id="ARBA00013190"/>
    </source>
</evidence>
<evidence type="ECO:0000259" key="11">
    <source>
        <dbReference type="SMART" id="SM00829"/>
    </source>
</evidence>
<dbReference type="PROSITE" id="PS00059">
    <property type="entry name" value="ADH_ZINC"/>
    <property type="match status" value="1"/>
</dbReference>
<dbReference type="OrthoDB" id="9787435at2"/>
<evidence type="ECO:0000256" key="6">
    <source>
        <dbReference type="ARBA" id="ARBA00022833"/>
    </source>
</evidence>
<feature type="domain" description="Enoyl reductase (ER)" evidence="11">
    <location>
        <begin position="10"/>
        <end position="339"/>
    </location>
</feature>
<keyword evidence="7" id="KW-0560">Oxidoreductase</keyword>
<dbReference type="SMART" id="SM00829">
    <property type="entry name" value="PKS_ER"/>
    <property type="match status" value="1"/>
</dbReference>
<proteinExistence type="inferred from homology"/>
<dbReference type="GO" id="GO:0008270">
    <property type="term" value="F:zinc ion binding"/>
    <property type="evidence" value="ECO:0007669"/>
    <property type="project" value="InterPro"/>
</dbReference>
<dbReference type="InterPro" id="IPR013154">
    <property type="entry name" value="ADH-like_N"/>
</dbReference>
<evidence type="ECO:0000256" key="7">
    <source>
        <dbReference type="ARBA" id="ARBA00023002"/>
    </source>
</evidence>
<evidence type="ECO:0000256" key="4">
    <source>
        <dbReference type="ARBA" id="ARBA00016352"/>
    </source>
</evidence>
<dbReference type="InterPro" id="IPR020843">
    <property type="entry name" value="ER"/>
</dbReference>
<dbReference type="RefSeq" id="WP_144707331.1">
    <property type="nucleotide sequence ID" value="NZ_VNJJ01000029.1"/>
</dbReference>
<dbReference type="GO" id="GO:0005737">
    <property type="term" value="C:cytoplasm"/>
    <property type="evidence" value="ECO:0007669"/>
    <property type="project" value="TreeGrafter"/>
</dbReference>
<dbReference type="PANTHER" id="PTHR42940">
    <property type="entry name" value="ALCOHOL DEHYDROGENASE 1-RELATED"/>
    <property type="match status" value="1"/>
</dbReference>
<dbReference type="SUPFAM" id="SSF50129">
    <property type="entry name" value="GroES-like"/>
    <property type="match status" value="1"/>
</dbReference>
<accession>A0A559J4L4</accession>
<evidence type="ECO:0000313" key="12">
    <source>
        <dbReference type="EMBL" id="TVX94802.1"/>
    </source>
</evidence>
<comment type="similarity">
    <text evidence="2 10">Belongs to the zinc-containing alcohol dehydrogenase family.</text>
</comment>
<comment type="catalytic activity">
    <reaction evidence="8">
        <text>a secondary alcohol + NAD(+) = a ketone + NADH + H(+)</text>
        <dbReference type="Rhea" id="RHEA:10740"/>
        <dbReference type="ChEBI" id="CHEBI:15378"/>
        <dbReference type="ChEBI" id="CHEBI:17087"/>
        <dbReference type="ChEBI" id="CHEBI:35681"/>
        <dbReference type="ChEBI" id="CHEBI:57540"/>
        <dbReference type="ChEBI" id="CHEBI:57945"/>
        <dbReference type="EC" id="1.1.1.1"/>
    </reaction>
</comment>